<dbReference type="InterPro" id="IPR051046">
    <property type="entry name" value="MurCDEF_CellWall_CoF430Synth"/>
</dbReference>
<dbReference type="PANTHER" id="PTHR43024:SF1">
    <property type="entry name" value="UDP-N-ACETYLMURAMOYL-TRIPEPTIDE--D-ALANYL-D-ALANINE LIGASE"/>
    <property type="match status" value="1"/>
</dbReference>
<dbReference type="Pfam" id="PF08245">
    <property type="entry name" value="Mur_ligase_M"/>
    <property type="match status" value="2"/>
</dbReference>
<dbReference type="GO" id="GO:0016881">
    <property type="term" value="F:acid-amino acid ligase activity"/>
    <property type="evidence" value="ECO:0007669"/>
    <property type="project" value="InterPro"/>
</dbReference>
<dbReference type="Pfam" id="PF02875">
    <property type="entry name" value="Mur_ligase_C"/>
    <property type="match status" value="1"/>
</dbReference>
<keyword evidence="2" id="KW-0547">Nucleotide-binding</keyword>
<comment type="caution">
    <text evidence="6">The sequence shown here is derived from an EMBL/GenBank/DDBJ whole genome shotgun (WGS) entry which is preliminary data.</text>
</comment>
<dbReference type="AlphaFoldDB" id="A0A1F4XRX7"/>
<evidence type="ECO:0000256" key="1">
    <source>
        <dbReference type="ARBA" id="ARBA00022598"/>
    </source>
</evidence>
<dbReference type="EMBL" id="MEWW01000015">
    <property type="protein sequence ID" value="OGC84491.1"/>
    <property type="molecule type" value="Genomic_DNA"/>
</dbReference>
<dbReference type="InterPro" id="IPR036615">
    <property type="entry name" value="Mur_ligase_C_dom_sf"/>
</dbReference>
<protein>
    <recommendedName>
        <fullName evidence="8">UDP-N-acetylmuramoyl-tripeptide--D-alanyl-D-alanine ligase</fullName>
    </recommendedName>
</protein>
<dbReference type="PANTHER" id="PTHR43024">
    <property type="entry name" value="UDP-N-ACETYLMURAMOYL-TRIPEPTIDE--D-ALANYL-D-ALANINE LIGASE"/>
    <property type="match status" value="1"/>
</dbReference>
<dbReference type="Gene3D" id="3.90.190.20">
    <property type="entry name" value="Mur ligase, C-terminal domain"/>
    <property type="match status" value="1"/>
</dbReference>
<dbReference type="InterPro" id="IPR004101">
    <property type="entry name" value="Mur_ligase_C"/>
</dbReference>
<dbReference type="GO" id="GO:0005524">
    <property type="term" value="F:ATP binding"/>
    <property type="evidence" value="ECO:0007669"/>
    <property type="project" value="UniProtKB-KW"/>
</dbReference>
<organism evidence="6 7">
    <name type="scientific">Candidatus Adlerbacteria bacterium RIFCSPHIGHO2_12_FULL_53_18</name>
    <dbReference type="NCBI Taxonomy" id="1797242"/>
    <lineage>
        <taxon>Bacteria</taxon>
        <taxon>Candidatus Adleribacteriota</taxon>
    </lineage>
</organism>
<proteinExistence type="predicted"/>
<reference evidence="6 7" key="1">
    <citation type="journal article" date="2016" name="Nat. Commun.">
        <title>Thousands of microbial genomes shed light on interconnected biogeochemical processes in an aquifer system.</title>
        <authorList>
            <person name="Anantharaman K."/>
            <person name="Brown C.T."/>
            <person name="Hug L.A."/>
            <person name="Sharon I."/>
            <person name="Castelle C.J."/>
            <person name="Probst A.J."/>
            <person name="Thomas B.C."/>
            <person name="Singh A."/>
            <person name="Wilkins M.J."/>
            <person name="Karaoz U."/>
            <person name="Brodie E.L."/>
            <person name="Williams K.H."/>
            <person name="Hubbard S.S."/>
            <person name="Banfield J.F."/>
        </authorList>
    </citation>
    <scope>NUCLEOTIDE SEQUENCE [LARGE SCALE GENOMIC DNA]</scope>
</reference>
<evidence type="ECO:0000256" key="3">
    <source>
        <dbReference type="ARBA" id="ARBA00022840"/>
    </source>
</evidence>
<evidence type="ECO:0000259" key="5">
    <source>
        <dbReference type="Pfam" id="PF08245"/>
    </source>
</evidence>
<evidence type="ECO:0008006" key="8">
    <source>
        <dbReference type="Google" id="ProtNLM"/>
    </source>
</evidence>
<evidence type="ECO:0000313" key="7">
    <source>
        <dbReference type="Proteomes" id="UP000178091"/>
    </source>
</evidence>
<evidence type="ECO:0000259" key="4">
    <source>
        <dbReference type="Pfam" id="PF02875"/>
    </source>
</evidence>
<feature type="domain" description="Mur ligase C-terminal" evidence="4">
    <location>
        <begin position="275"/>
        <end position="402"/>
    </location>
</feature>
<dbReference type="Gene3D" id="3.40.1190.10">
    <property type="entry name" value="Mur-like, catalytic domain"/>
    <property type="match status" value="1"/>
</dbReference>
<dbReference type="SUPFAM" id="SSF53623">
    <property type="entry name" value="MurD-like peptide ligases, catalytic domain"/>
    <property type="match status" value="1"/>
</dbReference>
<keyword evidence="3" id="KW-0067">ATP-binding</keyword>
<sequence length="436" mass="48010">MKSLFKKIIVALLTLEARAVLRKYQPKVVAVTGSVGKTSTKDAIYRVLAARSHTRKSEKSFNSEIGVPLTILGVPNGWNNPLRWIQNLLDGLFLIIFKTRYPEWLVLEVGADRPGDISSLARWLTVDVAVITRLPEVPVHVEFFDSPKDVIEEKASLINALVPSGTLVLYAGDHELDKFKSRAGERRMITFGLGPEADVRADDVQLLYEEGKERWPLGMKAKLKAEGVSAPFEVVGSVGAHALLPALGAAAVGQALGKKVEEIVKALESYEPPPGRMRLLRGVKDTLIVDDTYNSSPAATEAALDALNLVGSHMQTRKVAVLGDMLELGRHSAEEHKKAGAHAAKTCDLLVTVGFRARDIAEGALDAGMPDSAILQYEHTRKAARELKSILRQKDVLLIKGSQSMRMERIVEELMEEPERAGELLVRQDPEWRKKK</sequence>
<gene>
    <name evidence="6" type="ORF">A3F55_01995</name>
</gene>
<evidence type="ECO:0000313" key="6">
    <source>
        <dbReference type="EMBL" id="OGC84491.1"/>
    </source>
</evidence>
<dbReference type="SUPFAM" id="SSF53244">
    <property type="entry name" value="MurD-like peptide ligases, peptide-binding domain"/>
    <property type="match status" value="1"/>
</dbReference>
<name>A0A1F4XRX7_9BACT</name>
<accession>A0A1F4XRX7</accession>
<evidence type="ECO:0000256" key="2">
    <source>
        <dbReference type="ARBA" id="ARBA00022741"/>
    </source>
</evidence>
<keyword evidence="1" id="KW-0436">Ligase</keyword>
<dbReference type="Proteomes" id="UP000178091">
    <property type="component" value="Unassembled WGS sequence"/>
</dbReference>
<feature type="domain" description="Mur ligase central" evidence="5">
    <location>
        <begin position="31"/>
        <end position="76"/>
    </location>
</feature>
<dbReference type="InterPro" id="IPR036565">
    <property type="entry name" value="Mur-like_cat_sf"/>
</dbReference>
<feature type="domain" description="Mur ligase central" evidence="5">
    <location>
        <begin position="102"/>
        <end position="210"/>
    </location>
</feature>
<dbReference type="InterPro" id="IPR013221">
    <property type="entry name" value="Mur_ligase_cen"/>
</dbReference>